<evidence type="ECO:0000259" key="1">
    <source>
        <dbReference type="SMART" id="SM00881"/>
    </source>
</evidence>
<dbReference type="HOGENOM" id="CLU_112567_1_1_1"/>
<dbReference type="InterPro" id="IPR003781">
    <property type="entry name" value="CoA-bd"/>
</dbReference>
<dbReference type="SUPFAM" id="SSF51735">
    <property type="entry name" value="NAD(P)-binding Rossmann-fold domains"/>
    <property type="match status" value="1"/>
</dbReference>
<dbReference type="InterPro" id="IPR036291">
    <property type="entry name" value="NAD(P)-bd_dom_sf"/>
</dbReference>
<evidence type="ECO:0000313" key="2">
    <source>
        <dbReference type="EMBL" id="EOO01125.1"/>
    </source>
</evidence>
<dbReference type="SMART" id="SM00881">
    <property type="entry name" value="CoA_binding"/>
    <property type="match status" value="1"/>
</dbReference>
<dbReference type="Pfam" id="PF13380">
    <property type="entry name" value="CoA_binding_2"/>
    <property type="match status" value="1"/>
</dbReference>
<dbReference type="EMBL" id="KB933041">
    <property type="protein sequence ID" value="EOO01125.1"/>
    <property type="molecule type" value="Genomic_DNA"/>
</dbReference>
<dbReference type="OrthoDB" id="5138418at2759"/>
<gene>
    <name evidence="2" type="ORF">UCRPA7_3352</name>
</gene>
<dbReference type="PANTHER" id="PTHR33303:SF2">
    <property type="entry name" value="COA-BINDING DOMAIN-CONTAINING PROTEIN"/>
    <property type="match status" value="1"/>
</dbReference>
<reference evidence="3" key="1">
    <citation type="journal article" date="2013" name="Genome Announc.">
        <title>Draft genome sequence of the ascomycete Phaeoacremonium aleophilum strain UCR-PA7, a causal agent of the esca disease complex in grapevines.</title>
        <authorList>
            <person name="Blanco-Ulate B."/>
            <person name="Rolshausen P."/>
            <person name="Cantu D."/>
        </authorList>
    </citation>
    <scope>NUCLEOTIDE SEQUENCE [LARGE SCALE GENOMIC DNA]</scope>
    <source>
        <strain evidence="3">UCR-PA7</strain>
    </source>
</reference>
<accession>R8BPA3</accession>
<dbReference type="PANTHER" id="PTHR33303">
    <property type="entry name" value="CYTOPLASMIC PROTEIN-RELATED"/>
    <property type="match status" value="1"/>
</dbReference>
<keyword evidence="3" id="KW-1185">Reference proteome</keyword>
<proteinExistence type="predicted"/>
<organism evidence="2 3">
    <name type="scientific">Phaeoacremonium minimum (strain UCR-PA7)</name>
    <name type="common">Esca disease fungus</name>
    <name type="synonym">Togninia minima</name>
    <dbReference type="NCBI Taxonomy" id="1286976"/>
    <lineage>
        <taxon>Eukaryota</taxon>
        <taxon>Fungi</taxon>
        <taxon>Dikarya</taxon>
        <taxon>Ascomycota</taxon>
        <taxon>Pezizomycotina</taxon>
        <taxon>Sordariomycetes</taxon>
        <taxon>Sordariomycetidae</taxon>
        <taxon>Togniniales</taxon>
        <taxon>Togniniaceae</taxon>
        <taxon>Phaeoacremonium</taxon>
    </lineage>
</organism>
<feature type="domain" description="CoA-binding" evidence="1">
    <location>
        <begin position="10"/>
        <end position="107"/>
    </location>
</feature>
<name>R8BPA3_PHAM7</name>
<sequence length="161" mass="16911">MTTDATMQQFFESPAFAVVGASTDPSKFGHKVFSWYANHNLPATPINPRAPSIAVEAKEFPTAPTLTALPSPKSTSVSFITPPAVTIKALQEAKSLGVPAVWLQPGAYDDAALAFAREEGNFKAVVAGTEGPTLGAKGWCILADGERGLKAVGKLALEERL</sequence>
<dbReference type="RefSeq" id="XP_007914103.1">
    <property type="nucleotide sequence ID" value="XM_007915912.1"/>
</dbReference>
<dbReference type="eggNOG" id="ENOG502S6U8">
    <property type="taxonomic scope" value="Eukaryota"/>
</dbReference>
<dbReference type="Gene3D" id="3.40.50.720">
    <property type="entry name" value="NAD(P)-binding Rossmann-like Domain"/>
    <property type="match status" value="1"/>
</dbReference>
<protein>
    <submittedName>
        <fullName evidence="2">Putative binding domain-containing protein</fullName>
    </submittedName>
</protein>
<dbReference type="KEGG" id="tmn:UCRPA7_3352"/>
<dbReference type="Proteomes" id="UP000014074">
    <property type="component" value="Unassembled WGS sequence"/>
</dbReference>
<dbReference type="AlphaFoldDB" id="R8BPA3"/>
<dbReference type="GeneID" id="19323693"/>
<evidence type="ECO:0000313" key="3">
    <source>
        <dbReference type="Proteomes" id="UP000014074"/>
    </source>
</evidence>